<evidence type="ECO:0000256" key="3">
    <source>
        <dbReference type="ARBA" id="ARBA00023125"/>
    </source>
</evidence>
<evidence type="ECO:0000256" key="4">
    <source>
        <dbReference type="ARBA" id="ARBA00023163"/>
    </source>
</evidence>
<gene>
    <name evidence="8" type="ORF">SAY87_024189</name>
</gene>
<sequence>MKGSRDASKEVAISLGKQEAVSTSEDVCKTVSLTASSLASTPWFKLVDSRVARVSRAMGGKDRHSKVCTIRGLRDRRVRLSVPTAIQLYNLQDRLGLSQPSKVVDWLLNAAKHEIDELPPLPFHPGQPPIFHQHSSLETGRDVSPNRDQLGLATSGMGLYEGGDPSKPSRQERRSDNSDNASRDNQVHERQEVGEGKSDKLGNFSARTAENPSDNPYGSNIYHHLEPSSIGLPNFPLHGLIPSQGLSEDPRSFNFVQTPSSLSTVSQIHSYFPLQFITPSWVEMYPRHVGQFQPTVVSSGMQNFLPYLQDRPMDALTHHHLTVSVREPVDSLDVNARVVQSQARNSSGNEIEKD</sequence>
<evidence type="ECO:0000256" key="5">
    <source>
        <dbReference type="ARBA" id="ARBA00023242"/>
    </source>
</evidence>
<dbReference type="PANTHER" id="PTHR31072:SF147">
    <property type="entry name" value="TRANSCRIPTION FACTOR TCP13"/>
    <property type="match status" value="1"/>
</dbReference>
<evidence type="ECO:0000256" key="2">
    <source>
        <dbReference type="ARBA" id="ARBA00023015"/>
    </source>
</evidence>
<keyword evidence="9" id="KW-1185">Reference proteome</keyword>
<keyword evidence="5" id="KW-0539">Nucleus</keyword>
<feature type="compositionally biased region" description="Polar residues" evidence="6">
    <location>
        <begin position="205"/>
        <end position="218"/>
    </location>
</feature>
<evidence type="ECO:0000259" key="7">
    <source>
        <dbReference type="PROSITE" id="PS51369"/>
    </source>
</evidence>
<accession>A0AAN7L4R2</accession>
<feature type="domain" description="TCP" evidence="7">
    <location>
        <begin position="60"/>
        <end position="118"/>
    </location>
</feature>
<evidence type="ECO:0000256" key="6">
    <source>
        <dbReference type="SAM" id="MobiDB-lite"/>
    </source>
</evidence>
<dbReference type="GO" id="GO:0003700">
    <property type="term" value="F:DNA-binding transcription factor activity"/>
    <property type="evidence" value="ECO:0007669"/>
    <property type="project" value="InterPro"/>
</dbReference>
<comment type="subcellular location">
    <subcellularLocation>
        <location evidence="1">Nucleus</location>
    </subcellularLocation>
</comment>
<evidence type="ECO:0000256" key="1">
    <source>
        <dbReference type="ARBA" id="ARBA00004123"/>
    </source>
</evidence>
<dbReference type="PANTHER" id="PTHR31072">
    <property type="entry name" value="TRANSCRIPTION FACTOR TCP4-RELATED"/>
    <property type="match status" value="1"/>
</dbReference>
<keyword evidence="3" id="KW-0238">DNA-binding</keyword>
<feature type="compositionally biased region" description="Pro residues" evidence="6">
    <location>
        <begin position="119"/>
        <end position="128"/>
    </location>
</feature>
<organism evidence="8 9">
    <name type="scientific">Trapa incisa</name>
    <dbReference type="NCBI Taxonomy" id="236973"/>
    <lineage>
        <taxon>Eukaryota</taxon>
        <taxon>Viridiplantae</taxon>
        <taxon>Streptophyta</taxon>
        <taxon>Embryophyta</taxon>
        <taxon>Tracheophyta</taxon>
        <taxon>Spermatophyta</taxon>
        <taxon>Magnoliopsida</taxon>
        <taxon>eudicotyledons</taxon>
        <taxon>Gunneridae</taxon>
        <taxon>Pentapetalae</taxon>
        <taxon>rosids</taxon>
        <taxon>malvids</taxon>
        <taxon>Myrtales</taxon>
        <taxon>Lythraceae</taxon>
        <taxon>Trapa</taxon>
    </lineage>
</organism>
<keyword evidence="2" id="KW-0805">Transcription regulation</keyword>
<protein>
    <recommendedName>
        <fullName evidence="7">TCP domain-containing protein</fullName>
    </recommendedName>
</protein>
<reference evidence="8 9" key="1">
    <citation type="journal article" date="2023" name="Hortic Res">
        <title>Pangenome of water caltrop reveals structural variations and asymmetric subgenome divergence after allopolyploidization.</title>
        <authorList>
            <person name="Zhang X."/>
            <person name="Chen Y."/>
            <person name="Wang L."/>
            <person name="Yuan Y."/>
            <person name="Fang M."/>
            <person name="Shi L."/>
            <person name="Lu R."/>
            <person name="Comes H.P."/>
            <person name="Ma Y."/>
            <person name="Chen Y."/>
            <person name="Huang G."/>
            <person name="Zhou Y."/>
            <person name="Zheng Z."/>
            <person name="Qiu Y."/>
        </authorList>
    </citation>
    <scope>NUCLEOTIDE SEQUENCE [LARGE SCALE GENOMIC DNA]</scope>
    <source>
        <tissue evidence="8">Roots</tissue>
    </source>
</reference>
<feature type="compositionally biased region" description="Basic and acidic residues" evidence="6">
    <location>
        <begin position="167"/>
        <end position="200"/>
    </location>
</feature>
<proteinExistence type="predicted"/>
<dbReference type="AlphaFoldDB" id="A0AAN7L4R2"/>
<dbReference type="GO" id="GO:0005634">
    <property type="term" value="C:nucleus"/>
    <property type="evidence" value="ECO:0007669"/>
    <property type="project" value="UniProtKB-SubCell"/>
</dbReference>
<dbReference type="GO" id="GO:0043565">
    <property type="term" value="F:sequence-specific DNA binding"/>
    <property type="evidence" value="ECO:0007669"/>
    <property type="project" value="TreeGrafter"/>
</dbReference>
<dbReference type="InterPro" id="IPR017887">
    <property type="entry name" value="TF_TCP_subgr"/>
</dbReference>
<dbReference type="PROSITE" id="PS51369">
    <property type="entry name" value="TCP"/>
    <property type="match status" value="1"/>
</dbReference>
<evidence type="ECO:0000313" key="8">
    <source>
        <dbReference type="EMBL" id="KAK4776228.1"/>
    </source>
</evidence>
<dbReference type="EMBL" id="JAXIOK010000003">
    <property type="protein sequence ID" value="KAK4776228.1"/>
    <property type="molecule type" value="Genomic_DNA"/>
</dbReference>
<dbReference type="Proteomes" id="UP001345219">
    <property type="component" value="Chromosome 18"/>
</dbReference>
<evidence type="ECO:0000313" key="9">
    <source>
        <dbReference type="Proteomes" id="UP001345219"/>
    </source>
</evidence>
<dbReference type="InterPro" id="IPR005333">
    <property type="entry name" value="Transcription_factor_TCP"/>
</dbReference>
<keyword evidence="4" id="KW-0804">Transcription</keyword>
<feature type="region of interest" description="Disordered" evidence="6">
    <location>
        <begin position="119"/>
        <end position="222"/>
    </location>
</feature>
<dbReference type="Pfam" id="PF03634">
    <property type="entry name" value="TCP"/>
    <property type="match status" value="1"/>
</dbReference>
<name>A0AAN7L4R2_9MYRT</name>
<comment type="caution">
    <text evidence="8">The sequence shown here is derived from an EMBL/GenBank/DDBJ whole genome shotgun (WGS) entry which is preliminary data.</text>
</comment>